<dbReference type="STRING" id="400055.SAMN04490243_1701"/>
<keyword evidence="2" id="KW-1185">Reference proteome</keyword>
<reference evidence="1 2" key="1">
    <citation type="submission" date="2016-10" db="EMBL/GenBank/DDBJ databases">
        <authorList>
            <person name="de Groot N.N."/>
        </authorList>
    </citation>
    <scope>NUCLEOTIDE SEQUENCE [LARGE SCALE GENOMIC DNA]</scope>
    <source>
        <strain evidence="1 2">DSM 21019</strain>
    </source>
</reference>
<dbReference type="Proteomes" id="UP000199534">
    <property type="component" value="Unassembled WGS sequence"/>
</dbReference>
<protein>
    <recommendedName>
        <fullName evidence="3">AhpC/TSA family protein</fullName>
    </recommendedName>
</protein>
<organism evidence="1 2">
    <name type="scientific">Robiginitalea myxolifaciens</name>
    <dbReference type="NCBI Taxonomy" id="400055"/>
    <lineage>
        <taxon>Bacteria</taxon>
        <taxon>Pseudomonadati</taxon>
        <taxon>Bacteroidota</taxon>
        <taxon>Flavobacteriia</taxon>
        <taxon>Flavobacteriales</taxon>
        <taxon>Flavobacteriaceae</taxon>
        <taxon>Robiginitalea</taxon>
    </lineage>
</organism>
<dbReference type="EMBL" id="FOYQ01000002">
    <property type="protein sequence ID" value="SFR45432.1"/>
    <property type="molecule type" value="Genomic_DNA"/>
</dbReference>
<name>A0A1I6GT97_9FLAO</name>
<evidence type="ECO:0008006" key="3">
    <source>
        <dbReference type="Google" id="ProtNLM"/>
    </source>
</evidence>
<evidence type="ECO:0000313" key="2">
    <source>
        <dbReference type="Proteomes" id="UP000199534"/>
    </source>
</evidence>
<dbReference type="Gene3D" id="3.40.30.10">
    <property type="entry name" value="Glutaredoxin"/>
    <property type="match status" value="1"/>
</dbReference>
<gene>
    <name evidence="1" type="ORF">SAMN04490243_1701</name>
</gene>
<accession>A0A1I6GT97</accession>
<sequence length="471" mass="54499">MQQAYMRLNYLALGLLSVFWGCKNQTKEATATILAGEIVNPTSDQVVLLKGEIPQDTAYLDAENRFTFRLDNLEDGLYAFNHHPEYQYVFLQQGDSMQVRLNTVAFDESLVFSGQGEQINNYLIDLFLQDEREEEIVRRDFVKLEPIAFGEKLDSIRDLKNRELAELNADGELSPEASEMASSCISYQDFYYREGYPFWHRSVSGDKMLHELPEDFYAYRSAVNYENAKLTYLRPYYDFMKYHIGNIAFMSCQEACKGKPMEVSDQLHFNRHQLQLIDSLVAKGDLRDNLFRTVALNYLLKHDTAENFNVFMDEFHEYSPNNQHLAEIETLHGNIQQLQPGAELPAIALTDHQGETVMLNSLASSSEELIIYFWSGPQLNHLGNINKKIRELKASPAYKKHRFIGICLRTDKTRWEEIMQQYSMNPEDQYWTSDFEAVVQKLLVYHPFKSLFVADGKIVDGFANLSYVGTK</sequence>
<dbReference type="AlphaFoldDB" id="A0A1I6GT97"/>
<proteinExistence type="predicted"/>
<evidence type="ECO:0000313" key="1">
    <source>
        <dbReference type="EMBL" id="SFR45432.1"/>
    </source>
</evidence>